<dbReference type="Proteomes" id="UP000001317">
    <property type="component" value="Chromosome"/>
</dbReference>
<evidence type="ECO:0000313" key="3">
    <source>
        <dbReference type="Proteomes" id="UP000001317"/>
    </source>
</evidence>
<dbReference type="KEGG" id="shl:Shal_1625"/>
<reference evidence="2" key="1">
    <citation type="submission" date="2008-01" db="EMBL/GenBank/DDBJ databases">
        <title>Complete sequence of Shewanella halifaxensis HAW-EB4.</title>
        <authorList>
            <consortium name="US DOE Joint Genome Institute"/>
            <person name="Copeland A."/>
            <person name="Lucas S."/>
            <person name="Lapidus A."/>
            <person name="Glavina del Rio T."/>
            <person name="Dalin E."/>
            <person name="Tice H."/>
            <person name="Bruce D."/>
            <person name="Goodwin L."/>
            <person name="Pitluck S."/>
            <person name="Sims D."/>
            <person name="Brettin T."/>
            <person name="Detter J.C."/>
            <person name="Han C."/>
            <person name="Kuske C.R."/>
            <person name="Schmutz J."/>
            <person name="Larimer F."/>
            <person name="Land M."/>
            <person name="Hauser L."/>
            <person name="Kyrpides N."/>
            <person name="Kim E."/>
            <person name="Zhao J.-S."/>
            <person name="Richardson P."/>
        </authorList>
    </citation>
    <scope>NUCLEOTIDE SEQUENCE [LARGE SCALE GENOMIC DNA]</scope>
    <source>
        <strain evidence="2">HAW-EB4</strain>
    </source>
</reference>
<accession>B0TP34</accession>
<evidence type="ECO:0000256" key="1">
    <source>
        <dbReference type="SAM" id="MobiDB-lite"/>
    </source>
</evidence>
<feature type="region of interest" description="Disordered" evidence="1">
    <location>
        <begin position="41"/>
        <end position="81"/>
    </location>
</feature>
<dbReference type="EMBL" id="CP000931">
    <property type="protein sequence ID" value="ABZ76191.1"/>
    <property type="molecule type" value="Genomic_DNA"/>
</dbReference>
<sequence>MNRKQKMIKRTAKRAKARLNKHTAPTIKKYVSKAERAEQQAKLDAEAAEQAVLAAEGTPDTDTATNDASVEANEEKAASAN</sequence>
<dbReference type="OrthoDB" id="6272832at2"/>
<proteinExistence type="predicted"/>
<dbReference type="InterPro" id="IPR021677">
    <property type="entry name" value="DUF2986"/>
</dbReference>
<protein>
    <recommendedName>
        <fullName evidence="4">DUF2986 domain-containing protein</fullName>
    </recommendedName>
</protein>
<name>B0TP34_SHEHH</name>
<evidence type="ECO:0008006" key="4">
    <source>
        <dbReference type="Google" id="ProtNLM"/>
    </source>
</evidence>
<dbReference type="eggNOG" id="ENOG5032I9A">
    <property type="taxonomic scope" value="Bacteria"/>
</dbReference>
<dbReference type="AlphaFoldDB" id="B0TP34"/>
<gene>
    <name evidence="2" type="ordered locus">Shal_1625</name>
</gene>
<evidence type="ECO:0000313" key="2">
    <source>
        <dbReference type="EMBL" id="ABZ76191.1"/>
    </source>
</evidence>
<keyword evidence="3" id="KW-1185">Reference proteome</keyword>
<dbReference type="RefSeq" id="WP_012276729.1">
    <property type="nucleotide sequence ID" value="NC_010334.1"/>
</dbReference>
<dbReference type="Pfam" id="PF11661">
    <property type="entry name" value="DUF2986"/>
    <property type="match status" value="1"/>
</dbReference>
<organism evidence="2 3">
    <name type="scientific">Shewanella halifaxensis (strain HAW-EB4)</name>
    <dbReference type="NCBI Taxonomy" id="458817"/>
    <lineage>
        <taxon>Bacteria</taxon>
        <taxon>Pseudomonadati</taxon>
        <taxon>Pseudomonadota</taxon>
        <taxon>Gammaproteobacteria</taxon>
        <taxon>Alteromonadales</taxon>
        <taxon>Shewanellaceae</taxon>
        <taxon>Shewanella</taxon>
    </lineage>
</organism>
<dbReference type="HOGENOM" id="CLU_186874_0_0_6"/>